<dbReference type="InterPro" id="IPR001680">
    <property type="entry name" value="WD40_rpt"/>
</dbReference>
<dbReference type="Proteomes" id="UP001234989">
    <property type="component" value="Chromosome 8"/>
</dbReference>
<dbReference type="SUPFAM" id="SSF50978">
    <property type="entry name" value="WD40 repeat-like"/>
    <property type="match status" value="1"/>
</dbReference>
<keyword evidence="2" id="KW-0677">Repeat</keyword>
<name>A0AAF0ZLT9_SOLVR</name>
<organism evidence="5 6">
    <name type="scientific">Solanum verrucosum</name>
    <dbReference type="NCBI Taxonomy" id="315347"/>
    <lineage>
        <taxon>Eukaryota</taxon>
        <taxon>Viridiplantae</taxon>
        <taxon>Streptophyta</taxon>
        <taxon>Embryophyta</taxon>
        <taxon>Tracheophyta</taxon>
        <taxon>Spermatophyta</taxon>
        <taxon>Magnoliopsida</taxon>
        <taxon>eudicotyledons</taxon>
        <taxon>Gunneridae</taxon>
        <taxon>Pentapetalae</taxon>
        <taxon>asterids</taxon>
        <taxon>lamiids</taxon>
        <taxon>Solanales</taxon>
        <taxon>Solanaceae</taxon>
        <taxon>Solanoideae</taxon>
        <taxon>Solaneae</taxon>
        <taxon>Solanum</taxon>
    </lineage>
</organism>
<evidence type="ECO:0000256" key="1">
    <source>
        <dbReference type="ARBA" id="ARBA00022574"/>
    </source>
</evidence>
<feature type="compositionally biased region" description="Polar residues" evidence="4">
    <location>
        <begin position="864"/>
        <end position="880"/>
    </location>
</feature>
<dbReference type="InterPro" id="IPR016024">
    <property type="entry name" value="ARM-type_fold"/>
</dbReference>
<feature type="region of interest" description="Disordered" evidence="4">
    <location>
        <begin position="1091"/>
        <end position="1119"/>
    </location>
</feature>
<dbReference type="PROSITE" id="PS00678">
    <property type="entry name" value="WD_REPEATS_1"/>
    <property type="match status" value="1"/>
</dbReference>
<dbReference type="InterPro" id="IPR049916">
    <property type="entry name" value="WDR72-like"/>
</dbReference>
<evidence type="ECO:0000313" key="5">
    <source>
        <dbReference type="EMBL" id="WMV43951.1"/>
    </source>
</evidence>
<protein>
    <recommendedName>
        <fullName evidence="7">Transducin/WD40 repeat-like superfamily protein</fullName>
    </recommendedName>
</protein>
<evidence type="ECO:0000256" key="3">
    <source>
        <dbReference type="PROSITE-ProRule" id="PRU00221"/>
    </source>
</evidence>
<feature type="region of interest" description="Disordered" evidence="4">
    <location>
        <begin position="835"/>
        <end position="880"/>
    </location>
</feature>
<feature type="region of interest" description="Disordered" evidence="4">
    <location>
        <begin position="754"/>
        <end position="794"/>
    </location>
</feature>
<evidence type="ECO:0000256" key="4">
    <source>
        <dbReference type="SAM" id="MobiDB-lite"/>
    </source>
</evidence>
<dbReference type="EMBL" id="CP133619">
    <property type="protein sequence ID" value="WMV43951.1"/>
    <property type="molecule type" value="Genomic_DNA"/>
</dbReference>
<evidence type="ECO:0000256" key="2">
    <source>
        <dbReference type="ARBA" id="ARBA00022737"/>
    </source>
</evidence>
<dbReference type="SMART" id="SM00320">
    <property type="entry name" value="WD40"/>
    <property type="match status" value="6"/>
</dbReference>
<feature type="repeat" description="WD" evidence="3">
    <location>
        <begin position="589"/>
        <end position="615"/>
    </location>
</feature>
<dbReference type="PANTHER" id="PTHR44099:SF4">
    <property type="entry name" value="RABCONNECTIN-3B, ISOFORM A"/>
    <property type="match status" value="1"/>
</dbReference>
<feature type="compositionally biased region" description="Low complexity" evidence="4">
    <location>
        <begin position="769"/>
        <end position="789"/>
    </location>
</feature>
<feature type="compositionally biased region" description="Basic and acidic residues" evidence="4">
    <location>
        <begin position="1093"/>
        <end position="1102"/>
    </location>
</feature>
<dbReference type="InterPro" id="IPR019775">
    <property type="entry name" value="WD40_repeat_CS"/>
</dbReference>
<dbReference type="GO" id="GO:0005737">
    <property type="term" value="C:cytoplasm"/>
    <property type="evidence" value="ECO:0007669"/>
    <property type="project" value="TreeGrafter"/>
</dbReference>
<reference evidence="5" key="1">
    <citation type="submission" date="2023-08" db="EMBL/GenBank/DDBJ databases">
        <title>A de novo genome assembly of Solanum verrucosum Schlechtendal, a Mexican diploid species geographically isolated from the other diploid A-genome species in potato relatives.</title>
        <authorList>
            <person name="Hosaka K."/>
        </authorList>
    </citation>
    <scope>NUCLEOTIDE SEQUENCE</scope>
    <source>
        <tissue evidence="5">Young leaves</tissue>
    </source>
</reference>
<dbReference type="PROSITE" id="PS50082">
    <property type="entry name" value="WD_REPEATS_2"/>
    <property type="match status" value="1"/>
</dbReference>
<keyword evidence="6" id="KW-1185">Reference proteome</keyword>
<proteinExistence type="predicted"/>
<dbReference type="PANTHER" id="PTHR44099">
    <property type="entry name" value="RABCONNECTIN-3B, ISOFORM A"/>
    <property type="match status" value="1"/>
</dbReference>
<dbReference type="Gene3D" id="2.130.10.10">
    <property type="entry name" value="YVTN repeat-like/Quinoprotein amine dehydrogenase"/>
    <property type="match status" value="2"/>
</dbReference>
<feature type="compositionally biased region" description="Basic and acidic residues" evidence="4">
    <location>
        <begin position="843"/>
        <end position="862"/>
    </location>
</feature>
<dbReference type="Pfam" id="PF00400">
    <property type="entry name" value="WD40"/>
    <property type="match status" value="1"/>
</dbReference>
<keyword evidence="1 3" id="KW-0853">WD repeat</keyword>
<accession>A0AAF0ZLT9</accession>
<dbReference type="SUPFAM" id="SSF48371">
    <property type="entry name" value="ARM repeat"/>
    <property type="match status" value="1"/>
</dbReference>
<sequence>MKCKSIACIWSGSPPVHKVTAVAALNNPPTLYTGGSDGSIIWWNISSSEITPVAMLCGHVAPIADLGICVPTTVLGDGKLDDSNNVVSTSNSSDCGALLSACTDGVLCIWSRASGQCRRRRKMPPWVGTPYLIRPFPENRRYVCIACCSFDHVHLSDHHSPSTAEKGETFADRDSQNAKPVKCTVAIVDTYTLAIVQTVFHGSLSIGPLKSVAVISSFGDVLTESVMMVDSFGKSQCIPILKECDSSTEKMTAKTNLSDAGKMDWVNGSKDRGLLVAFANRGPVLAFVYGTCCIFSLLEDGSSVGEIYFSDDLLPIEGKSHAIGGMFVGDDNNVLDSEDSDATFIEKFVVWNGKGAAIVYRISYSSNIFKYEPFAAIPVISQESNMSLSISFMQVNNCLFRVESNSFPINELLIWKPRLTCWVLPKRHDKNEINCQECRFSGESRIFDDWTHNQNAPENEIPRQVVEIDRASGKDELTSSQDAATCSKAIDERVLNIHKNGTYERKELVSSSMVISEEYVPLAIVYGFYNGDIKVVRFDMFFQGLDFHGQNSYPESKAHATQHYLLGHTGAVLCLASQRVLIRCQGGSNSYVLISGSMDCTIRVWDLDSSSPMVVMHQHVAPVRQIVLPPSQTEHPWSNCFLSVGEDSSVALSSLDSMRVERIFPGHPYYPAKVVWDSRRGYIACLCPNQTGTTDADVLYIWDVKSGARERVLRGSAAVSMFDHFCTGIDRDLPGGCMISGNTSASSLLFPATDETRSPPPQSQTVGKGISSSNISVSTSVSGSTTGSNRAALPSLQNRKQPVKGSCPFPGVAALSFDLTSLMSLCQRDEYYTTESSDANKNQVKELRVESPIKRTNFRDQETGIPSSSDQSINDKSGGTSIEAARDSEWMFLLEKCLLQFSLSILHMWNVDAELDELLVTEMKLKRPQNLLVASGLLGDRGSLTLTFPDDTSTLELWKSSSEYCAMRSLTMVSLAQHMISLSHSFQAASSSLSAFYMRSFAEKVSDIKPPLLQVLNSSLRTDTKYISGCKQLLVQQFWELVKYMFTKTRATFSLIFFDKLLVSFWQDEAEHVKMAARSLFHCAASRAIPPPLRRDNPRDNENGVSPRGNYDSVPAEAPTNCLRDDKQIVTEGNSEDEESEIRSWLESFEMQDWISCVGGMSQDAMTSHIIVAAALAVWYPSLVKPNLFGLAVNPLVKLVMAMNEKYSSTAAEILAEGMESTWKACIGSEIPRLIGDIFFQIECVTGASANTPTKNPSTSVRIRDTLVGVLLPSLAMADVLGFLNVIERQIWSTASDSPVHVVALMTIVRVARGSPRNLVQYLDKVVTFILQTIDPGNLAMRKTCLQSSMVALKEIARIFPMVALNDPVTRLAIGDAIGEINSASIRVYDMQSITKIKVLDASGPPGFPSLLGGASGMTVTTVISALSFSPDGEGLVAFSETGLMIRWWSYSLGSVWWEKLNRNLVPVQCMKLIFVPPWEGFSPNASRSSLMESVFSKDGDANSQENTNASNEIDRFKQLLHNIDLSYRLEWVGKVPTLVFSVVVLAFEWERVEILFNAARTVRYVHEHSTFCPFSDGCCMKKLAGDSSVGGGRGGGGGGSSLPASIDNNVELL</sequence>
<evidence type="ECO:0000313" key="6">
    <source>
        <dbReference type="Proteomes" id="UP001234989"/>
    </source>
</evidence>
<dbReference type="InterPro" id="IPR015943">
    <property type="entry name" value="WD40/YVTN_repeat-like_dom_sf"/>
</dbReference>
<gene>
    <name evidence="5" type="ORF">MTR67_037336</name>
</gene>
<dbReference type="InterPro" id="IPR036322">
    <property type="entry name" value="WD40_repeat_dom_sf"/>
</dbReference>
<evidence type="ECO:0008006" key="7">
    <source>
        <dbReference type="Google" id="ProtNLM"/>
    </source>
</evidence>